<feature type="compositionally biased region" description="Acidic residues" evidence="14">
    <location>
        <begin position="298"/>
        <end position="317"/>
    </location>
</feature>
<keyword evidence="10" id="KW-0472">Membrane</keyword>
<comment type="similarity">
    <text evidence="4">Belongs to the SLA1 family.</text>
</comment>
<evidence type="ECO:0000313" key="16">
    <source>
        <dbReference type="EMBL" id="KAI8581316.1"/>
    </source>
</evidence>
<reference evidence="16" key="1">
    <citation type="submission" date="2021-06" db="EMBL/GenBank/DDBJ databases">
        <authorList>
            <consortium name="DOE Joint Genome Institute"/>
            <person name="Mondo S.J."/>
            <person name="Amses K.R."/>
            <person name="Simmons D.R."/>
            <person name="Longcore J.E."/>
            <person name="Seto K."/>
            <person name="Alves G.H."/>
            <person name="Bonds A.E."/>
            <person name="Quandt C.A."/>
            <person name="Davis W.J."/>
            <person name="Chang Y."/>
            <person name="Letcher P.M."/>
            <person name="Powell M.J."/>
            <person name="Kuo A."/>
            <person name="Labutti K."/>
            <person name="Pangilinan J."/>
            <person name="Andreopoulos W."/>
            <person name="Tritt A."/>
            <person name="Riley R."/>
            <person name="Hundley H."/>
            <person name="Johnson J."/>
            <person name="Lipzen A."/>
            <person name="Barry K."/>
            <person name="Berbee M.L."/>
            <person name="Buchler N.E."/>
            <person name="Grigoriev I.V."/>
            <person name="Spatafora J.W."/>
            <person name="Stajich J.E."/>
            <person name="James T.Y."/>
        </authorList>
    </citation>
    <scope>NUCLEOTIDE SEQUENCE</scope>
    <source>
        <strain evidence="16">AG</strain>
    </source>
</reference>
<feature type="region of interest" description="Disordered" evidence="14">
    <location>
        <begin position="752"/>
        <end position="983"/>
    </location>
</feature>
<feature type="compositionally biased region" description="Low complexity" evidence="14">
    <location>
        <begin position="485"/>
        <end position="497"/>
    </location>
</feature>
<evidence type="ECO:0000256" key="9">
    <source>
        <dbReference type="ARBA" id="ARBA00023054"/>
    </source>
</evidence>
<evidence type="ECO:0000256" key="13">
    <source>
        <dbReference type="PROSITE-ProRule" id="PRU00192"/>
    </source>
</evidence>
<keyword evidence="8" id="KW-0967">Endosome</keyword>
<feature type="region of interest" description="Disordered" evidence="14">
    <location>
        <begin position="1107"/>
        <end position="1127"/>
    </location>
</feature>
<gene>
    <name evidence="16" type="ORF">K450DRAFT_232456</name>
</gene>
<dbReference type="SMART" id="SM00326">
    <property type="entry name" value="SH3"/>
    <property type="match status" value="3"/>
</dbReference>
<evidence type="ECO:0000256" key="7">
    <source>
        <dbReference type="ARBA" id="ARBA00022583"/>
    </source>
</evidence>
<dbReference type="AlphaFoldDB" id="A0AAD5ECC4"/>
<keyword evidence="7" id="KW-0254">Endocytosis</keyword>
<evidence type="ECO:0000256" key="10">
    <source>
        <dbReference type="ARBA" id="ARBA00023136"/>
    </source>
</evidence>
<dbReference type="RefSeq" id="XP_051446320.1">
    <property type="nucleotide sequence ID" value="XM_051587596.1"/>
</dbReference>
<keyword evidence="6 13" id="KW-0728">SH3 domain</keyword>
<dbReference type="GO" id="GO:0003779">
    <property type="term" value="F:actin binding"/>
    <property type="evidence" value="ECO:0007669"/>
    <property type="project" value="UniProtKB-KW"/>
</dbReference>
<dbReference type="Pfam" id="PF14604">
    <property type="entry name" value="SH3_9"/>
    <property type="match status" value="1"/>
</dbReference>
<evidence type="ECO:0000256" key="8">
    <source>
        <dbReference type="ARBA" id="ARBA00022753"/>
    </source>
</evidence>
<dbReference type="InterPro" id="IPR007131">
    <property type="entry name" value="SHD1"/>
</dbReference>
<dbReference type="Proteomes" id="UP001206595">
    <property type="component" value="Unassembled WGS sequence"/>
</dbReference>
<feature type="domain" description="SH3" evidence="15">
    <location>
        <begin position="69"/>
        <end position="127"/>
    </location>
</feature>
<dbReference type="EMBL" id="MU620906">
    <property type="protein sequence ID" value="KAI8581316.1"/>
    <property type="molecule type" value="Genomic_DNA"/>
</dbReference>
<feature type="domain" description="SH3" evidence="15">
    <location>
        <begin position="319"/>
        <end position="380"/>
    </location>
</feature>
<keyword evidence="9" id="KW-0175">Coiled coil</keyword>
<dbReference type="PANTHER" id="PTHR14167:SF81">
    <property type="entry name" value="ENDOPHILIN-A"/>
    <property type="match status" value="1"/>
</dbReference>
<feature type="compositionally biased region" description="Basic and acidic residues" evidence="14">
    <location>
        <begin position="435"/>
        <end position="469"/>
    </location>
</feature>
<dbReference type="Pfam" id="PF03983">
    <property type="entry name" value="SHD1"/>
    <property type="match status" value="1"/>
</dbReference>
<feature type="region of interest" description="Disordered" evidence="14">
    <location>
        <begin position="697"/>
        <end position="740"/>
    </location>
</feature>
<evidence type="ECO:0000256" key="4">
    <source>
        <dbReference type="ARBA" id="ARBA00007948"/>
    </source>
</evidence>
<evidence type="ECO:0000256" key="14">
    <source>
        <dbReference type="SAM" id="MobiDB-lite"/>
    </source>
</evidence>
<dbReference type="GO" id="GO:0030479">
    <property type="term" value="C:actin cortical patch"/>
    <property type="evidence" value="ECO:0007669"/>
    <property type="project" value="UniProtKB-SubCell"/>
</dbReference>
<accession>A0AAD5ECC4</accession>
<dbReference type="Gene3D" id="2.30.30.40">
    <property type="entry name" value="SH3 Domains"/>
    <property type="match status" value="3"/>
</dbReference>
<comment type="subcellular location">
    <subcellularLocation>
        <location evidence="3">Cell membrane</location>
        <topology evidence="3">Peripheral membrane protein</topology>
        <orientation evidence="3">Cytoplasmic side</orientation>
    </subcellularLocation>
    <subcellularLocation>
        <location evidence="2">Cytoplasm</location>
        <location evidence="2">Cytoskeleton</location>
        <location evidence="2">Actin patch</location>
    </subcellularLocation>
    <subcellularLocation>
        <location evidence="1">Endosome membrane</location>
        <topology evidence="1">Peripheral membrane protein</topology>
        <orientation evidence="1">Cytoplasmic side</orientation>
    </subcellularLocation>
</comment>
<feature type="domain" description="SH3" evidence="15">
    <location>
        <begin position="2"/>
        <end position="68"/>
    </location>
</feature>
<evidence type="ECO:0000259" key="15">
    <source>
        <dbReference type="PROSITE" id="PS50002"/>
    </source>
</evidence>
<organism evidence="16 17">
    <name type="scientific">Umbelopsis ramanniana AG</name>
    <dbReference type="NCBI Taxonomy" id="1314678"/>
    <lineage>
        <taxon>Eukaryota</taxon>
        <taxon>Fungi</taxon>
        <taxon>Fungi incertae sedis</taxon>
        <taxon>Mucoromycota</taxon>
        <taxon>Mucoromycotina</taxon>
        <taxon>Umbelopsidomycetes</taxon>
        <taxon>Umbelopsidales</taxon>
        <taxon>Umbelopsidaceae</taxon>
        <taxon>Umbelopsis</taxon>
    </lineage>
</organism>
<evidence type="ECO:0000256" key="11">
    <source>
        <dbReference type="ARBA" id="ARBA00023203"/>
    </source>
</evidence>
<feature type="compositionally biased region" description="Polar residues" evidence="14">
    <location>
        <begin position="945"/>
        <end position="983"/>
    </location>
</feature>
<dbReference type="PANTHER" id="PTHR14167">
    <property type="entry name" value="SH3 DOMAIN-CONTAINING"/>
    <property type="match status" value="1"/>
</dbReference>
<evidence type="ECO:0000256" key="2">
    <source>
        <dbReference type="ARBA" id="ARBA00004134"/>
    </source>
</evidence>
<comment type="caution">
    <text evidence="16">The sequence shown here is derived from an EMBL/GenBank/DDBJ whole genome shotgun (WGS) entry which is preliminary data.</text>
</comment>
<dbReference type="GO" id="GO:0043130">
    <property type="term" value="F:ubiquitin binding"/>
    <property type="evidence" value="ECO:0007669"/>
    <property type="project" value="InterPro"/>
</dbReference>
<feature type="compositionally biased region" description="Polar residues" evidence="14">
    <location>
        <begin position="514"/>
        <end position="529"/>
    </location>
</feature>
<evidence type="ECO:0000256" key="6">
    <source>
        <dbReference type="ARBA" id="ARBA00022443"/>
    </source>
</evidence>
<dbReference type="Gene3D" id="1.10.150.50">
    <property type="entry name" value="Transcription Factor, Ets-1"/>
    <property type="match status" value="1"/>
</dbReference>
<name>A0AAD5ECC4_UMBRA</name>
<dbReference type="GeneID" id="75912941"/>
<keyword evidence="12" id="KW-0963">Cytoplasm</keyword>
<feature type="region of interest" description="Disordered" evidence="14">
    <location>
        <begin position="123"/>
        <end position="146"/>
    </location>
</feature>
<dbReference type="SUPFAM" id="SSF50044">
    <property type="entry name" value="SH3-domain"/>
    <property type="match status" value="3"/>
</dbReference>
<reference evidence="16" key="2">
    <citation type="journal article" date="2022" name="Proc. Natl. Acad. Sci. U.S.A.">
        <title>Diploid-dominant life cycles characterize the early evolution of Fungi.</title>
        <authorList>
            <person name="Amses K.R."/>
            <person name="Simmons D.R."/>
            <person name="Longcore J.E."/>
            <person name="Mondo S.J."/>
            <person name="Seto K."/>
            <person name="Jeronimo G.H."/>
            <person name="Bonds A.E."/>
            <person name="Quandt C.A."/>
            <person name="Davis W.J."/>
            <person name="Chang Y."/>
            <person name="Federici B.A."/>
            <person name="Kuo A."/>
            <person name="LaButti K."/>
            <person name="Pangilinan J."/>
            <person name="Andreopoulos W."/>
            <person name="Tritt A."/>
            <person name="Riley R."/>
            <person name="Hundley H."/>
            <person name="Johnson J."/>
            <person name="Lipzen A."/>
            <person name="Barry K."/>
            <person name="Lang B.F."/>
            <person name="Cuomo C.A."/>
            <person name="Buchler N.E."/>
            <person name="Grigoriev I.V."/>
            <person name="Spatafora J.W."/>
            <person name="Stajich J.E."/>
            <person name="James T.Y."/>
        </authorList>
    </citation>
    <scope>NUCLEOTIDE SEQUENCE</scope>
    <source>
        <strain evidence="16">AG</strain>
    </source>
</reference>
<dbReference type="InterPro" id="IPR013761">
    <property type="entry name" value="SAM/pointed_sf"/>
</dbReference>
<feature type="region of interest" description="Disordered" evidence="14">
    <location>
        <begin position="385"/>
        <end position="554"/>
    </location>
</feature>
<dbReference type="InterPro" id="IPR035800">
    <property type="entry name" value="Sla1_SH3_1"/>
</dbReference>
<protein>
    <recommendedName>
        <fullName evidence="5">Actin cytoskeleton-regulatory complex protein SLA1</fullName>
    </recommendedName>
</protein>
<keyword evidence="12" id="KW-0206">Cytoskeleton</keyword>
<keyword evidence="17" id="KW-1185">Reference proteome</keyword>
<feature type="compositionally biased region" description="Basic and acidic residues" evidence="14">
    <location>
        <begin position="389"/>
        <end position="425"/>
    </location>
</feature>
<keyword evidence="11" id="KW-0009">Actin-binding</keyword>
<dbReference type="CDD" id="cd11773">
    <property type="entry name" value="SH3_Sla1p_1"/>
    <property type="match status" value="1"/>
</dbReference>
<dbReference type="Pfam" id="PF00018">
    <property type="entry name" value="SH3_1"/>
    <property type="match status" value="2"/>
</dbReference>
<dbReference type="InterPro" id="IPR050384">
    <property type="entry name" value="Endophilin_SH3RF"/>
</dbReference>
<sequence length="1217" mass="135471">MKYIDVCKALYDYEAGSEDELSFKEDDILYILERDDDDWWKAQLKPQQPDEVGPIGLIPANYASETEAIGAVSAQYDYDAQQEEEVSFKENDTMILYDKDDPDWYLVKLENGDIGLAPSNYVEETSSDQVTEAHPQTASDETEAQPTVSVFSALSNATDKPKPKKVNDEAKSWPVHEYDVDKKKKKKSKGNLLVGNGMLCYGSETDKASPVRQFPVLDIVNFTQDSKTVHIEIGGSKPATLDFQASSKSEAKAIITKIQSSRQASTAFESAASATTPPAIVKAQPVLPPVQPTHEESYQDEYEPEVEEPQEEAVDEPPCEPRWAIVLYSFDAQGEDEISVNEEDQVLITDYVTSDEWWKIEYEDGRSGVIPASYVQFQEDYEAALQAEEDQRQREEEEWARQQAEEEAARAAEEDRRRREEEEAWQRQQMEEEEKERRRQEQEESRRREAERRKKVQEDARQRELDEKKRAARAAVPPPPPLPASAPSSQPPRRNQIPAPPPPPERPAAHRSLPSDQAVNSISVPSNRSLPDRPKQAQNPGKPDPAKTRTWTDRTGGFKVEAQFLAVHDGKIRLHKINGVKIDVPIEKMCVEDVRYIEQEIGADAQDDKSDNMPLAHLAKEASSSQRPKSQAGSSKQGWDWFDYFMRANIPMQESLRYSSSFQADNLGEADLHNLTHRRMKALGLSERHVQRLQRFIESETPEPASDDEANQVKRSKGKRNVSFGATSVIGEESDGQDARLSQIEEDERLARELQEQEDNDRSSPSIFKKDTSAGLQRRGTSRPTPSNSAPKGINADVFELMKGQLSSEPLKPTPAASSPKPTVAKSTPVAEVSKTPTKPSGGFEDDAWAPRQASPVVAKKPEVASSPAQPNWTNTWTPNQQPQQQQQQQQPQPAPAAAPAFNTVTHIQPNVQAPPAPPPPPPVLPSVQQQSMMASPARQRPIPKQSQDSKVNSQVFNQWSSPSKNTVSQQPTGMSNQASTPANFQGTPVNMQMNNSAIPNQAMMNNMQPAMNNMQQRPFLTPQATGFVQQQPTQQFTPTQPQMTGMQRPQQPMMVNNMMTGQSLQPPLMNNNTGMNNMMQQQQPNMQQFQPLQPQATGFNTFNNNIGRSSSAGNLPSMGVSAQPTGQRNWANATPDNPFGASPQVPQMTGQPFNQTSPIQQQQQNMYTPLAPQQQPQPTGFMQPQPTGFNNGMLGANGQAMDRSFSGPSFGSSMCI</sequence>
<dbReference type="InterPro" id="IPR056996">
    <property type="entry name" value="PH_SLA1"/>
</dbReference>
<dbReference type="GO" id="GO:0042802">
    <property type="term" value="F:identical protein binding"/>
    <property type="evidence" value="ECO:0007669"/>
    <property type="project" value="InterPro"/>
</dbReference>
<feature type="compositionally biased region" description="Low complexity" evidence="14">
    <location>
        <begin position="868"/>
        <end position="901"/>
    </location>
</feature>
<dbReference type="Gene3D" id="2.30.30.700">
    <property type="entry name" value="SLA1 homology domain 1"/>
    <property type="match status" value="1"/>
</dbReference>
<evidence type="ECO:0000256" key="5">
    <source>
        <dbReference type="ARBA" id="ARBA00020357"/>
    </source>
</evidence>
<dbReference type="GO" id="GO:0030674">
    <property type="term" value="F:protein-macromolecule adaptor activity"/>
    <property type="evidence" value="ECO:0007669"/>
    <property type="project" value="InterPro"/>
</dbReference>
<evidence type="ECO:0000313" key="17">
    <source>
        <dbReference type="Proteomes" id="UP001206595"/>
    </source>
</evidence>
<dbReference type="PROSITE" id="PS50002">
    <property type="entry name" value="SH3"/>
    <property type="match status" value="3"/>
</dbReference>
<dbReference type="InterPro" id="IPR001452">
    <property type="entry name" value="SH3_domain"/>
</dbReference>
<evidence type="ECO:0000256" key="1">
    <source>
        <dbReference type="ARBA" id="ARBA00004125"/>
    </source>
</evidence>
<feature type="compositionally biased region" description="Pro residues" evidence="14">
    <location>
        <begin position="913"/>
        <end position="925"/>
    </location>
</feature>
<evidence type="ECO:0000256" key="3">
    <source>
        <dbReference type="ARBA" id="ARBA00004413"/>
    </source>
</evidence>
<dbReference type="InterPro" id="IPR036028">
    <property type="entry name" value="SH3-like_dom_sf"/>
</dbReference>
<dbReference type="PRINTS" id="PR00452">
    <property type="entry name" value="SH3DOMAIN"/>
</dbReference>
<dbReference type="GO" id="GO:0005886">
    <property type="term" value="C:plasma membrane"/>
    <property type="evidence" value="ECO:0007669"/>
    <property type="project" value="UniProtKB-SubCell"/>
</dbReference>
<dbReference type="GO" id="GO:0010008">
    <property type="term" value="C:endosome membrane"/>
    <property type="evidence" value="ECO:0007669"/>
    <property type="project" value="UniProtKB-SubCell"/>
</dbReference>
<feature type="region of interest" description="Disordered" evidence="14">
    <location>
        <begin position="290"/>
        <end position="317"/>
    </location>
</feature>
<evidence type="ECO:0000256" key="12">
    <source>
        <dbReference type="ARBA" id="ARBA00023212"/>
    </source>
</evidence>
<dbReference type="Pfam" id="PF24081">
    <property type="entry name" value="PH_SLA1"/>
    <property type="match status" value="1"/>
</dbReference>
<dbReference type="GO" id="GO:0006897">
    <property type="term" value="P:endocytosis"/>
    <property type="evidence" value="ECO:0007669"/>
    <property type="project" value="UniProtKB-KW"/>
</dbReference>
<proteinExistence type="inferred from homology"/>